<organism evidence="3 4">
    <name type="scientific">Tranquillimonas alkanivorans</name>
    <dbReference type="NCBI Taxonomy" id="441119"/>
    <lineage>
        <taxon>Bacteria</taxon>
        <taxon>Pseudomonadati</taxon>
        <taxon>Pseudomonadota</taxon>
        <taxon>Alphaproteobacteria</taxon>
        <taxon>Rhodobacterales</taxon>
        <taxon>Roseobacteraceae</taxon>
        <taxon>Tranquillimonas</taxon>
    </lineage>
</organism>
<evidence type="ECO:0000256" key="1">
    <source>
        <dbReference type="SAM" id="Phobius"/>
    </source>
</evidence>
<feature type="transmembrane region" description="Helical" evidence="1">
    <location>
        <begin position="61"/>
        <end position="82"/>
    </location>
</feature>
<feature type="transmembrane region" description="Helical" evidence="1">
    <location>
        <begin position="320"/>
        <end position="343"/>
    </location>
</feature>
<keyword evidence="1" id="KW-0812">Transmembrane</keyword>
<evidence type="ECO:0000313" key="3">
    <source>
        <dbReference type="EMBL" id="SFP92967.1"/>
    </source>
</evidence>
<feature type="transmembrane region" description="Helical" evidence="1">
    <location>
        <begin position="355"/>
        <end position="382"/>
    </location>
</feature>
<accession>A0A1I5UD79</accession>
<dbReference type="PANTHER" id="PTHR35342:SF5">
    <property type="entry name" value="TRICARBOXYLIC TRANSPORT PROTEIN"/>
    <property type="match status" value="1"/>
</dbReference>
<feature type="transmembrane region" description="Helical" evidence="1">
    <location>
        <begin position="259"/>
        <end position="282"/>
    </location>
</feature>
<gene>
    <name evidence="3" type="ORF">SAMN04488047_11930</name>
</gene>
<feature type="transmembrane region" description="Helical" evidence="1">
    <location>
        <begin position="170"/>
        <end position="188"/>
    </location>
</feature>
<evidence type="ECO:0000259" key="2">
    <source>
        <dbReference type="Pfam" id="PF01970"/>
    </source>
</evidence>
<dbReference type="PANTHER" id="PTHR35342">
    <property type="entry name" value="TRICARBOXYLIC TRANSPORT PROTEIN"/>
    <property type="match status" value="1"/>
</dbReference>
<dbReference type="STRING" id="441119.SAMN04488047_11930"/>
<feature type="transmembrane region" description="Helical" evidence="1">
    <location>
        <begin position="414"/>
        <end position="443"/>
    </location>
</feature>
<evidence type="ECO:0000313" key="4">
    <source>
        <dbReference type="Proteomes" id="UP000199356"/>
    </source>
</evidence>
<sequence length="501" mass="52618">MDILTALLGGFAEAITLTNLMYCFLGVALGTFIGVLPGLGAMIGISLLLPVTYYLEPHSAIIMLAGIYYGGEFGGSIASILINVPGTPSSAVTCIDGNQMTKKGRAAVALFVTAIASFIGGSIGIVLMTLFSPLIADFALSFKSEDYFAVMLLGLVASASVARGSALKGLVAVLLGVLVGTVGTDVSTGVQRFTLGFPELVTGVNLVILAMGIFGLAEVVSSAGNTLPPSGDQHVRMRDMLPTRDEARRSTGPVARGSALGSLLGALPGAGPTLSAFLAYSFEKRLSREPEKFGTGIVEGVAAPESANNSAAQTAFIPTLTLGIPGTATMALILGALMIHGIPPGPKLMTEHADLFWTLVASFWIGNLFLLILNIPLVTIWVRLLKIPYRLLFPSIICFICVGVYSVSLNPFDIFLVIAIGLLGYGMRVAGYEAAPFLMGFILGPLMEEYLRRALLLGRGDVTVLVQSPVAAVCLAITSLMLLWPLVGEHVRRLRVGFPRP</sequence>
<protein>
    <submittedName>
        <fullName evidence="3">TctA family transporter</fullName>
    </submittedName>
</protein>
<reference evidence="3 4" key="1">
    <citation type="submission" date="2016-10" db="EMBL/GenBank/DDBJ databases">
        <authorList>
            <person name="de Groot N.N."/>
        </authorList>
    </citation>
    <scope>NUCLEOTIDE SEQUENCE [LARGE SCALE GENOMIC DNA]</scope>
    <source>
        <strain evidence="3 4">DSM 19547</strain>
    </source>
</reference>
<name>A0A1I5UD79_9RHOB</name>
<feature type="transmembrane region" description="Helical" evidence="1">
    <location>
        <begin position="147"/>
        <end position="164"/>
    </location>
</feature>
<keyword evidence="1" id="KW-1133">Transmembrane helix</keyword>
<dbReference type="OrthoDB" id="9791872at2"/>
<feature type="transmembrane region" description="Helical" evidence="1">
    <location>
        <begin position="106"/>
        <end position="135"/>
    </location>
</feature>
<feature type="transmembrane region" description="Helical" evidence="1">
    <location>
        <begin position="24"/>
        <end position="49"/>
    </location>
</feature>
<dbReference type="InterPro" id="IPR002823">
    <property type="entry name" value="DUF112_TM"/>
</dbReference>
<dbReference type="EMBL" id="FOXA01000019">
    <property type="protein sequence ID" value="SFP92967.1"/>
    <property type="molecule type" value="Genomic_DNA"/>
</dbReference>
<feature type="transmembrane region" description="Helical" evidence="1">
    <location>
        <begin position="389"/>
        <end position="408"/>
    </location>
</feature>
<feature type="transmembrane region" description="Helical" evidence="1">
    <location>
        <begin position="464"/>
        <end position="487"/>
    </location>
</feature>
<dbReference type="Pfam" id="PF01970">
    <property type="entry name" value="TctA"/>
    <property type="match status" value="1"/>
</dbReference>
<keyword evidence="4" id="KW-1185">Reference proteome</keyword>
<keyword evidence="1" id="KW-0472">Membrane</keyword>
<feature type="domain" description="DUF112" evidence="2">
    <location>
        <begin position="20"/>
        <end position="438"/>
    </location>
</feature>
<dbReference type="RefSeq" id="WP_093424598.1">
    <property type="nucleotide sequence ID" value="NZ_FOXA01000019.1"/>
</dbReference>
<dbReference type="AlphaFoldDB" id="A0A1I5UD79"/>
<proteinExistence type="predicted"/>
<dbReference type="Proteomes" id="UP000199356">
    <property type="component" value="Unassembled WGS sequence"/>
</dbReference>
<feature type="transmembrane region" description="Helical" evidence="1">
    <location>
        <begin position="200"/>
        <end position="220"/>
    </location>
</feature>